<sequence length="383" mass="43724">MERSQKLIDQIYAAALDATVWPLVLETLEQMFGCIASGIYTTHLQRNRVSPVNLRGIDAGLLDCYIGRFLCSNPWREVPALQRQGYVRTDNSLDRYYRKQGFYHKTELYNEWMKPQDFIHTLGINLYVDEYAQTKCFLYRPRQMRPFTTHDIDRFRWVSGHLANAVRVARRLAVEESSRKDLLAIIDRMTCGVLLLDTDRHIIQANPFAEALLRRHDGLVVRHSRLVASHRGDERKLAGVIRCALAAHLGSDAGSAHLASLRRPAGRPPLCAVVIPLPRQTPGPFQAERAAVALILNDPEQESVVSVDWLQQRYQLTKTEARLTRNLSQGSTLRQAATAAELSYETARWYLKSIFQKTGTSRQTELIRALLSEQIVIRNNLLH</sequence>
<dbReference type="AlphaFoldDB" id="A0A2N6CX51"/>
<proteinExistence type="predicted"/>
<dbReference type="RefSeq" id="WP_273438637.1">
    <property type="nucleotide sequence ID" value="NZ_PKUN01000009.1"/>
</dbReference>
<protein>
    <recommendedName>
        <fullName evidence="1">HTH luxR-type domain-containing protein</fullName>
    </recommendedName>
</protein>
<evidence type="ECO:0000259" key="1">
    <source>
        <dbReference type="SMART" id="SM00421"/>
    </source>
</evidence>
<dbReference type="InterPro" id="IPR016032">
    <property type="entry name" value="Sig_transdc_resp-reg_C-effctor"/>
</dbReference>
<evidence type="ECO:0000313" key="2">
    <source>
        <dbReference type="EMBL" id="PLX61887.1"/>
    </source>
</evidence>
<gene>
    <name evidence="2" type="ORF">C0630_07645</name>
</gene>
<feature type="domain" description="HTH luxR-type" evidence="1">
    <location>
        <begin position="313"/>
        <end position="370"/>
    </location>
</feature>
<dbReference type="InterPro" id="IPR036388">
    <property type="entry name" value="WH-like_DNA-bd_sf"/>
</dbReference>
<name>A0A2N6CX51_9GAMM</name>
<dbReference type="InterPro" id="IPR000792">
    <property type="entry name" value="Tscrpt_reg_LuxR_C"/>
</dbReference>
<accession>A0A2N6CX51</accession>
<dbReference type="GO" id="GO:0006355">
    <property type="term" value="P:regulation of DNA-templated transcription"/>
    <property type="evidence" value="ECO:0007669"/>
    <property type="project" value="InterPro"/>
</dbReference>
<evidence type="ECO:0000313" key="3">
    <source>
        <dbReference type="Proteomes" id="UP000235015"/>
    </source>
</evidence>
<dbReference type="Gene3D" id="1.10.10.10">
    <property type="entry name" value="Winged helix-like DNA-binding domain superfamily/Winged helix DNA-binding domain"/>
    <property type="match status" value="1"/>
</dbReference>
<comment type="caution">
    <text evidence="2">The sequence shown here is derived from an EMBL/GenBank/DDBJ whole genome shotgun (WGS) entry which is preliminary data.</text>
</comment>
<dbReference type="EMBL" id="PKUN01000009">
    <property type="protein sequence ID" value="PLX61887.1"/>
    <property type="molecule type" value="Genomic_DNA"/>
</dbReference>
<dbReference type="Proteomes" id="UP000235015">
    <property type="component" value="Unassembled WGS sequence"/>
</dbReference>
<organism evidence="2 3">
    <name type="scientific">Sedimenticola selenatireducens</name>
    <dbReference type="NCBI Taxonomy" id="191960"/>
    <lineage>
        <taxon>Bacteria</taxon>
        <taxon>Pseudomonadati</taxon>
        <taxon>Pseudomonadota</taxon>
        <taxon>Gammaproteobacteria</taxon>
        <taxon>Chromatiales</taxon>
        <taxon>Sedimenticolaceae</taxon>
        <taxon>Sedimenticola</taxon>
    </lineage>
</organism>
<dbReference type="SUPFAM" id="SSF46894">
    <property type="entry name" value="C-terminal effector domain of the bipartite response regulators"/>
    <property type="match status" value="1"/>
</dbReference>
<reference evidence="2 3" key="1">
    <citation type="submission" date="2017-11" db="EMBL/GenBank/DDBJ databases">
        <title>Genome-resolved metagenomics identifies genetic mobility, metabolic interactions, and unexpected diversity in perchlorate-reducing communities.</title>
        <authorList>
            <person name="Barnum T.P."/>
            <person name="Figueroa I.A."/>
            <person name="Carlstrom C.I."/>
            <person name="Lucas L.N."/>
            <person name="Engelbrektson A.L."/>
            <person name="Coates J.D."/>
        </authorList>
    </citation>
    <scope>NUCLEOTIDE SEQUENCE [LARGE SCALE GENOMIC DNA]</scope>
    <source>
        <strain evidence="2">BM301</strain>
    </source>
</reference>
<dbReference type="GO" id="GO:0003677">
    <property type="term" value="F:DNA binding"/>
    <property type="evidence" value="ECO:0007669"/>
    <property type="project" value="InterPro"/>
</dbReference>
<dbReference type="SMART" id="SM00421">
    <property type="entry name" value="HTH_LUXR"/>
    <property type="match status" value="1"/>
</dbReference>